<proteinExistence type="inferred from homology"/>
<keyword evidence="3 15" id="KW-0723">Serine/threonine-protein kinase</keyword>
<dbReference type="Pfam" id="PF00069">
    <property type="entry name" value="Pkinase"/>
    <property type="match status" value="1"/>
</dbReference>
<dbReference type="InterPro" id="IPR000719">
    <property type="entry name" value="Prot_kinase_dom"/>
</dbReference>
<keyword evidence="7 14" id="KW-0067">ATP-binding</keyword>
<dbReference type="Proteomes" id="UP000039865">
    <property type="component" value="Unassembled WGS sequence"/>
</dbReference>
<dbReference type="EC" id="2.7.11.22" evidence="2"/>
<dbReference type="PROSITE" id="PS50011">
    <property type="entry name" value="PROTEIN_KINASE_DOM"/>
    <property type="match status" value="1"/>
</dbReference>
<dbReference type="SUPFAM" id="SSF56112">
    <property type="entry name" value="Protein kinase-like (PK-like)"/>
    <property type="match status" value="1"/>
</dbReference>
<dbReference type="GO" id="GO:0004693">
    <property type="term" value="F:cyclin-dependent protein serine/threonine kinase activity"/>
    <property type="evidence" value="ECO:0007669"/>
    <property type="project" value="UniProtKB-EC"/>
</dbReference>
<dbReference type="Gene3D" id="3.30.200.20">
    <property type="entry name" value="Phosphorylase Kinase, domain 1"/>
    <property type="match status" value="1"/>
</dbReference>
<keyword evidence="18" id="KW-1185">Reference proteome</keyword>
<evidence type="ECO:0000256" key="6">
    <source>
        <dbReference type="ARBA" id="ARBA00022777"/>
    </source>
</evidence>
<dbReference type="InterPro" id="IPR017441">
    <property type="entry name" value="Protein_kinase_ATP_BS"/>
</dbReference>
<dbReference type="OMA" id="TEPGHAM"/>
<name>A0A077ZZ18_STYLE</name>
<comment type="catalytic activity">
    <reaction evidence="13">
        <text>L-seryl-[protein] + ATP = O-phospho-L-seryl-[protein] + ADP + H(+)</text>
        <dbReference type="Rhea" id="RHEA:17989"/>
        <dbReference type="Rhea" id="RHEA-COMP:9863"/>
        <dbReference type="Rhea" id="RHEA-COMP:11604"/>
        <dbReference type="ChEBI" id="CHEBI:15378"/>
        <dbReference type="ChEBI" id="CHEBI:29999"/>
        <dbReference type="ChEBI" id="CHEBI:30616"/>
        <dbReference type="ChEBI" id="CHEBI:83421"/>
        <dbReference type="ChEBI" id="CHEBI:456216"/>
        <dbReference type="EC" id="2.7.11.22"/>
    </reaction>
</comment>
<dbReference type="InterPro" id="IPR008271">
    <property type="entry name" value="Ser/Thr_kinase_AS"/>
</dbReference>
<dbReference type="OrthoDB" id="1732493at2759"/>
<dbReference type="PANTHER" id="PTHR24056">
    <property type="entry name" value="CELL DIVISION PROTEIN KINASE"/>
    <property type="match status" value="1"/>
</dbReference>
<dbReference type="PROSITE" id="PS00107">
    <property type="entry name" value="PROTEIN_KINASE_ATP"/>
    <property type="match status" value="1"/>
</dbReference>
<protein>
    <recommendedName>
        <fullName evidence="9">Cyclin-dependent kinase 2 homolog</fullName>
        <ecNumber evidence="2">2.7.11.22</ecNumber>
    </recommendedName>
    <alternativeName>
        <fullName evidence="10">Cell division control protein 2 homolog</fullName>
    </alternativeName>
    <alternativeName>
        <fullName evidence="11">cdc2-related kinase 2</fullName>
    </alternativeName>
</protein>
<accession>A0A077ZZ18</accession>
<evidence type="ECO:0000256" key="7">
    <source>
        <dbReference type="ARBA" id="ARBA00022840"/>
    </source>
</evidence>
<keyword evidence="4" id="KW-0808">Transferase</keyword>
<evidence type="ECO:0000256" key="11">
    <source>
        <dbReference type="ARBA" id="ARBA00042858"/>
    </source>
</evidence>
<gene>
    <name evidence="17" type="primary">Contig3756.g4013</name>
    <name evidence="17" type="ORF">STYLEM_4152</name>
</gene>
<dbReference type="SMART" id="SM00220">
    <property type="entry name" value="S_TKc"/>
    <property type="match status" value="1"/>
</dbReference>
<dbReference type="GO" id="GO:0005634">
    <property type="term" value="C:nucleus"/>
    <property type="evidence" value="ECO:0007669"/>
    <property type="project" value="TreeGrafter"/>
</dbReference>
<evidence type="ECO:0000256" key="2">
    <source>
        <dbReference type="ARBA" id="ARBA00012425"/>
    </source>
</evidence>
<evidence type="ECO:0000256" key="3">
    <source>
        <dbReference type="ARBA" id="ARBA00022527"/>
    </source>
</evidence>
<dbReference type="PROSITE" id="PS00108">
    <property type="entry name" value="PROTEIN_KINASE_ST"/>
    <property type="match status" value="1"/>
</dbReference>
<evidence type="ECO:0000256" key="5">
    <source>
        <dbReference type="ARBA" id="ARBA00022741"/>
    </source>
</evidence>
<reference evidence="17 18" key="1">
    <citation type="submission" date="2014-06" db="EMBL/GenBank/DDBJ databases">
        <authorList>
            <person name="Swart Estienne"/>
        </authorList>
    </citation>
    <scope>NUCLEOTIDE SEQUENCE [LARGE SCALE GENOMIC DNA]</scope>
    <source>
        <strain evidence="17 18">130c</strain>
    </source>
</reference>
<evidence type="ECO:0000256" key="14">
    <source>
        <dbReference type="PROSITE-ProRule" id="PRU10141"/>
    </source>
</evidence>
<dbReference type="AlphaFoldDB" id="A0A077ZZ18"/>
<evidence type="ECO:0000256" key="1">
    <source>
        <dbReference type="ARBA" id="ARBA00006485"/>
    </source>
</evidence>
<dbReference type="InterPro" id="IPR050108">
    <property type="entry name" value="CDK"/>
</dbReference>
<evidence type="ECO:0000256" key="13">
    <source>
        <dbReference type="ARBA" id="ARBA00048367"/>
    </source>
</evidence>
<evidence type="ECO:0000256" key="10">
    <source>
        <dbReference type="ARBA" id="ARBA00041902"/>
    </source>
</evidence>
<dbReference type="InterPro" id="IPR011009">
    <property type="entry name" value="Kinase-like_dom_sf"/>
</dbReference>
<comment type="catalytic activity">
    <reaction evidence="12">
        <text>L-threonyl-[protein] + ATP = O-phospho-L-threonyl-[protein] + ADP + H(+)</text>
        <dbReference type="Rhea" id="RHEA:46608"/>
        <dbReference type="Rhea" id="RHEA-COMP:11060"/>
        <dbReference type="Rhea" id="RHEA-COMP:11605"/>
        <dbReference type="ChEBI" id="CHEBI:15378"/>
        <dbReference type="ChEBI" id="CHEBI:30013"/>
        <dbReference type="ChEBI" id="CHEBI:30616"/>
        <dbReference type="ChEBI" id="CHEBI:61977"/>
        <dbReference type="ChEBI" id="CHEBI:456216"/>
        <dbReference type="EC" id="2.7.11.22"/>
    </reaction>
</comment>
<dbReference type="InParanoid" id="A0A077ZZ18"/>
<dbReference type="FunFam" id="3.30.200.20:FF:000054">
    <property type="entry name" value="Cyclin-dependent kinase 11B"/>
    <property type="match status" value="1"/>
</dbReference>
<dbReference type="FunFam" id="1.10.510.10:FF:000624">
    <property type="entry name" value="Mitogen-activated protein kinase"/>
    <property type="match status" value="1"/>
</dbReference>
<evidence type="ECO:0000256" key="15">
    <source>
        <dbReference type="RuleBase" id="RU000304"/>
    </source>
</evidence>
<feature type="domain" description="Protein kinase" evidence="16">
    <location>
        <begin position="49"/>
        <end position="349"/>
    </location>
</feature>
<dbReference type="GO" id="GO:0005524">
    <property type="term" value="F:ATP binding"/>
    <property type="evidence" value="ECO:0007669"/>
    <property type="project" value="UniProtKB-UniRule"/>
</dbReference>
<organism evidence="17 18">
    <name type="scientific">Stylonychia lemnae</name>
    <name type="common">Ciliate</name>
    <dbReference type="NCBI Taxonomy" id="5949"/>
    <lineage>
        <taxon>Eukaryota</taxon>
        <taxon>Sar</taxon>
        <taxon>Alveolata</taxon>
        <taxon>Ciliophora</taxon>
        <taxon>Intramacronucleata</taxon>
        <taxon>Spirotrichea</taxon>
        <taxon>Stichotrichia</taxon>
        <taxon>Sporadotrichida</taxon>
        <taxon>Oxytrichidae</taxon>
        <taxon>Stylonychinae</taxon>
        <taxon>Stylonychia</taxon>
    </lineage>
</organism>
<keyword evidence="5 14" id="KW-0547">Nucleotide-binding</keyword>
<dbReference type="EMBL" id="CCKQ01004032">
    <property type="protein sequence ID" value="CDW75165.1"/>
    <property type="molecule type" value="Genomic_DNA"/>
</dbReference>
<dbReference type="Gene3D" id="1.10.510.10">
    <property type="entry name" value="Transferase(Phosphotransferase) domain 1"/>
    <property type="match status" value="1"/>
</dbReference>
<keyword evidence="6 17" id="KW-0418">Kinase</keyword>
<evidence type="ECO:0000256" key="4">
    <source>
        <dbReference type="ARBA" id="ARBA00022679"/>
    </source>
</evidence>
<evidence type="ECO:0000256" key="9">
    <source>
        <dbReference type="ARBA" id="ARBA00039612"/>
    </source>
</evidence>
<evidence type="ECO:0000256" key="8">
    <source>
        <dbReference type="ARBA" id="ARBA00038543"/>
    </source>
</evidence>
<comment type="similarity">
    <text evidence="1">Belongs to the protein kinase superfamily. CMGC Ser/Thr protein kinase family. CDC2/CDKX subfamily.</text>
</comment>
<evidence type="ECO:0000259" key="16">
    <source>
        <dbReference type="PROSITE" id="PS50011"/>
    </source>
</evidence>
<feature type="binding site" evidence="14">
    <location>
        <position position="78"/>
    </location>
    <ligand>
        <name>ATP</name>
        <dbReference type="ChEBI" id="CHEBI:30616"/>
    </ligand>
</feature>
<sequence>MELNMIDQTNESIEVVQSENKEDQVNLQNQGREKMRRQLLGNSRCVSDFEKIQEIGEGTYGTVYKARDKTTGDIVALKKVRMHNENDGFPITSLREINILSNLMHPNIVNLKEVVVGYKKDSVFLAFEYCECDIANLVDYIMRRKEYLNLAEIKCLMIQLIKAVLYLHENDIIHRDLKFSNLLINQKGQVKLADFGLARKIGYPLQPYTAKVVTLWYRAPEILLKAPQYSKPIDTWAIGCILAEFLNYGYPILAVSIIYKFIHYKGNNEIDQFKKICDLIGKPSKRVWPDFFDLPNSKHLLSLVDNTYNNIEQKFTKMSINCIDLLNKLLAWDPSQRLTVRYINLISYLS</sequence>
<comment type="subunit">
    <text evidence="8">May form a complex composed of at least the catalytic subunit CRK2 and a cyclin.</text>
</comment>
<evidence type="ECO:0000313" key="18">
    <source>
        <dbReference type="Proteomes" id="UP000039865"/>
    </source>
</evidence>
<evidence type="ECO:0000256" key="12">
    <source>
        <dbReference type="ARBA" id="ARBA00047811"/>
    </source>
</evidence>
<evidence type="ECO:0000313" key="17">
    <source>
        <dbReference type="EMBL" id="CDW75165.1"/>
    </source>
</evidence>